<organism evidence="3 4">
    <name type="scientific">Durusdinium trenchii</name>
    <dbReference type="NCBI Taxonomy" id="1381693"/>
    <lineage>
        <taxon>Eukaryota</taxon>
        <taxon>Sar</taxon>
        <taxon>Alveolata</taxon>
        <taxon>Dinophyceae</taxon>
        <taxon>Suessiales</taxon>
        <taxon>Symbiodiniaceae</taxon>
        <taxon>Durusdinium</taxon>
    </lineage>
</organism>
<feature type="compositionally biased region" description="Basic and acidic residues" evidence="2">
    <location>
        <begin position="38"/>
        <end position="48"/>
    </location>
</feature>
<sequence>MAAAMGEGESVLESLDMEWQERGDHEAATPKKGKKRKSDGGETGEKLKPKAKAKTKARNVNRTIVKKCKGCRKKLQVGEAAPNWPGCWPCKRALDNVSKLASRQGKKQQQFVKEARADDEKCYNLIQSYLANCPEAGEGQNSCGRKRGTWCLLKYVERVTAASGLVRDKVGEMMWEKLYLEHAQTTRGGKLREEEAQMKWLEWVDGVKRKDPAILFDYMGPDAKLRIWVHTADTMTYRSEYMHHKEIHMEGDSKKKATDEDVETFRPQILQNHGKNMSFDSIGQAMVGNGMDAFSSNDGFLLDVLDLQPDVEMEEDRGKNKTEGPEANKKEEEKPLLWVERDRVVSSTIRATRQQIDTFVNKAVAQLEKQEQAKKEILADVETSFSENYAGEIKMLEIRLEAMDLCFKSKDEEKLKQYIARFSGVPATADEAASEKVEIGQCPPCTAYAKLRPVNVFDALDVKAEIDEVRIPLAQLVASSAKAEKSLRSAKDQMKKQKTRLAAAAVKEGAKNGASQSNQSLPLFDHGVALAHQIKRFDMKDVQEDLDFSQAFVMHSPDWTAKAVSALKADIDGLKATIAIGAKSGSGESLKGFRASKTIAQDGDGASVEALNFSTRVQELFQKTKACFPQDKFAPALAKQAVPTIFGIDAGYDKVSGEACGMACVRLTTEGVRTIVLTEGLQLLGFMERKGSSAPVSVSRQASFFRSMSASLLQEYASECSLYATTLNAGDLLYVPYGAIQGELVQTASYGVRMPLVVCGTRAKNSSLALKRREDECAKAMAATNLTPAIKTKLESEMAVLKDLRSFFNV</sequence>
<evidence type="ECO:0000256" key="1">
    <source>
        <dbReference type="SAM" id="Coils"/>
    </source>
</evidence>
<proteinExistence type="predicted"/>
<keyword evidence="4" id="KW-1185">Reference proteome</keyword>
<accession>A0ABP0JHE8</accession>
<dbReference type="Proteomes" id="UP001642484">
    <property type="component" value="Unassembled WGS sequence"/>
</dbReference>
<protein>
    <submittedName>
        <fullName evidence="3">Uncharacterized protein</fullName>
    </submittedName>
</protein>
<feature type="coiled-coil region" evidence="1">
    <location>
        <begin position="473"/>
        <end position="507"/>
    </location>
</feature>
<dbReference type="EMBL" id="CAXAMN010005446">
    <property type="protein sequence ID" value="CAK9013825.1"/>
    <property type="molecule type" value="Genomic_DNA"/>
</dbReference>
<name>A0ABP0JHE8_9DINO</name>
<keyword evidence="1" id="KW-0175">Coiled coil</keyword>
<feature type="compositionally biased region" description="Basic and acidic residues" evidence="2">
    <location>
        <begin position="316"/>
        <end position="334"/>
    </location>
</feature>
<comment type="caution">
    <text evidence="3">The sequence shown here is derived from an EMBL/GenBank/DDBJ whole genome shotgun (WGS) entry which is preliminary data.</text>
</comment>
<reference evidence="3 4" key="1">
    <citation type="submission" date="2024-02" db="EMBL/GenBank/DDBJ databases">
        <authorList>
            <person name="Chen Y."/>
            <person name="Shah S."/>
            <person name="Dougan E. K."/>
            <person name="Thang M."/>
            <person name="Chan C."/>
        </authorList>
    </citation>
    <scope>NUCLEOTIDE SEQUENCE [LARGE SCALE GENOMIC DNA]</scope>
</reference>
<feature type="region of interest" description="Disordered" evidence="2">
    <location>
        <begin position="1"/>
        <end position="58"/>
    </location>
</feature>
<feature type="compositionally biased region" description="Basic and acidic residues" evidence="2">
    <location>
        <begin position="19"/>
        <end position="29"/>
    </location>
</feature>
<feature type="compositionally biased region" description="Basic residues" evidence="2">
    <location>
        <begin position="49"/>
        <end position="58"/>
    </location>
</feature>
<evidence type="ECO:0000256" key="2">
    <source>
        <dbReference type="SAM" id="MobiDB-lite"/>
    </source>
</evidence>
<evidence type="ECO:0000313" key="4">
    <source>
        <dbReference type="Proteomes" id="UP001642484"/>
    </source>
</evidence>
<feature type="region of interest" description="Disordered" evidence="2">
    <location>
        <begin position="311"/>
        <end position="334"/>
    </location>
</feature>
<gene>
    <name evidence="3" type="ORF">CCMP2556_LOCUS11445</name>
</gene>
<evidence type="ECO:0000313" key="3">
    <source>
        <dbReference type="EMBL" id="CAK9013825.1"/>
    </source>
</evidence>